<dbReference type="InterPro" id="IPR022880">
    <property type="entry name" value="DNApol_IV"/>
</dbReference>
<keyword evidence="4 6" id="KW-0548">Nucleotidyltransferase</keyword>
<dbReference type="InterPro" id="IPR024728">
    <property type="entry name" value="PolY_HhH_motif"/>
</dbReference>
<keyword evidence="4" id="KW-0235">DNA replication</keyword>
<evidence type="ECO:0000256" key="2">
    <source>
        <dbReference type="ARBA" id="ARBA00022457"/>
    </source>
</evidence>
<dbReference type="Pfam" id="PF11798">
    <property type="entry name" value="IMS_HHH"/>
    <property type="match status" value="1"/>
</dbReference>
<keyword evidence="4 6" id="KW-0808">Transferase</keyword>
<evidence type="ECO:0000256" key="1">
    <source>
        <dbReference type="ARBA" id="ARBA00010945"/>
    </source>
</evidence>
<dbReference type="NCBIfam" id="NF002677">
    <property type="entry name" value="PRK02406.1"/>
    <property type="match status" value="1"/>
</dbReference>
<dbReference type="SUPFAM" id="SSF100879">
    <property type="entry name" value="Lesion bypass DNA polymerase (Y-family), little finger domain"/>
    <property type="match status" value="1"/>
</dbReference>
<feature type="active site" evidence="4">
    <location>
        <position position="95"/>
    </location>
</feature>
<dbReference type="GO" id="GO:0003887">
    <property type="term" value="F:DNA-directed DNA polymerase activity"/>
    <property type="evidence" value="ECO:0007669"/>
    <property type="project" value="UniProtKB-EC"/>
</dbReference>
<comment type="cofactor">
    <cofactor evidence="4">
        <name>Mg(2+)</name>
        <dbReference type="ChEBI" id="CHEBI:18420"/>
    </cofactor>
    <text evidence="4">Binds 2 magnesium ions per subunit.</text>
</comment>
<feature type="site" description="Substrate discrimination" evidence="4">
    <location>
        <position position="5"/>
    </location>
</feature>
<accession>A0ABZ2KZ19</accession>
<dbReference type="EMBL" id="CP089983">
    <property type="protein sequence ID" value="WXB03921.1"/>
    <property type="molecule type" value="Genomic_DNA"/>
</dbReference>
<dbReference type="InterPro" id="IPR043128">
    <property type="entry name" value="Rev_trsase/Diguanyl_cyclase"/>
</dbReference>
<dbReference type="Gene3D" id="3.40.1170.60">
    <property type="match status" value="1"/>
</dbReference>
<dbReference type="PROSITE" id="PS50173">
    <property type="entry name" value="UMUC"/>
    <property type="match status" value="1"/>
</dbReference>
<dbReference type="Gene3D" id="1.10.150.20">
    <property type="entry name" value="5' to 3' exonuclease, C-terminal subdomain"/>
    <property type="match status" value="1"/>
</dbReference>
<organism evidence="6 7">
    <name type="scientific">Pendulispora rubella</name>
    <dbReference type="NCBI Taxonomy" id="2741070"/>
    <lineage>
        <taxon>Bacteria</taxon>
        <taxon>Pseudomonadati</taxon>
        <taxon>Myxococcota</taxon>
        <taxon>Myxococcia</taxon>
        <taxon>Myxococcales</taxon>
        <taxon>Sorangiineae</taxon>
        <taxon>Pendulisporaceae</taxon>
        <taxon>Pendulispora</taxon>
    </lineage>
</organism>
<dbReference type="PANTHER" id="PTHR11076">
    <property type="entry name" value="DNA REPAIR POLYMERASE UMUC / TRANSFERASE FAMILY MEMBER"/>
    <property type="match status" value="1"/>
</dbReference>
<evidence type="ECO:0000313" key="7">
    <source>
        <dbReference type="Proteomes" id="UP001374803"/>
    </source>
</evidence>
<dbReference type="Gene3D" id="3.30.70.270">
    <property type="match status" value="1"/>
</dbReference>
<evidence type="ECO:0000313" key="6">
    <source>
        <dbReference type="EMBL" id="WXB03921.1"/>
    </source>
</evidence>
<reference evidence="6" key="1">
    <citation type="submission" date="2021-12" db="EMBL/GenBank/DDBJ databases">
        <title>Discovery of the Pendulisporaceae a myxobacterial family with distinct sporulation behavior and unique specialized metabolism.</title>
        <authorList>
            <person name="Garcia R."/>
            <person name="Popoff A."/>
            <person name="Bader C.D."/>
            <person name="Loehr J."/>
            <person name="Walesch S."/>
            <person name="Walt C."/>
            <person name="Boldt J."/>
            <person name="Bunk B."/>
            <person name="Haeckl F.J.F.P.J."/>
            <person name="Gunesch A.P."/>
            <person name="Birkelbach J."/>
            <person name="Nuebel U."/>
            <person name="Pietschmann T."/>
            <person name="Bach T."/>
            <person name="Mueller R."/>
        </authorList>
    </citation>
    <scope>NUCLEOTIDE SEQUENCE</scope>
    <source>
        <strain evidence="6">MSr11367</strain>
    </source>
</reference>
<keyword evidence="4" id="KW-0238">DNA-binding</keyword>
<keyword evidence="4" id="KW-0227">DNA damage</keyword>
<dbReference type="Pfam" id="PF00817">
    <property type="entry name" value="IMS"/>
    <property type="match status" value="1"/>
</dbReference>
<keyword evidence="3 4" id="KW-0239">DNA-directed DNA polymerase</keyword>
<dbReference type="InterPro" id="IPR017961">
    <property type="entry name" value="DNA_pol_Y-fam_little_finger"/>
</dbReference>
<keyword evidence="7" id="KW-1185">Reference proteome</keyword>
<dbReference type="InterPro" id="IPR036775">
    <property type="entry name" value="DNA_pol_Y-fam_lit_finger_sf"/>
</dbReference>
<keyword evidence="4" id="KW-0963">Cytoplasm</keyword>
<keyword evidence="4" id="KW-0479">Metal-binding</keyword>
<evidence type="ECO:0000256" key="4">
    <source>
        <dbReference type="HAMAP-Rule" id="MF_01113"/>
    </source>
</evidence>
<dbReference type="EC" id="2.7.7.7" evidence="4"/>
<comment type="catalytic activity">
    <reaction evidence="4">
        <text>DNA(n) + a 2'-deoxyribonucleoside 5'-triphosphate = DNA(n+1) + diphosphate</text>
        <dbReference type="Rhea" id="RHEA:22508"/>
        <dbReference type="Rhea" id="RHEA-COMP:17339"/>
        <dbReference type="Rhea" id="RHEA-COMP:17340"/>
        <dbReference type="ChEBI" id="CHEBI:33019"/>
        <dbReference type="ChEBI" id="CHEBI:61560"/>
        <dbReference type="ChEBI" id="CHEBI:173112"/>
        <dbReference type="EC" id="2.7.7.7"/>
    </reaction>
</comment>
<sequence>MDAFYASVEIRDDPRLAGKPVLVGGSKRRGVVLAASYEARKFGPRSAMSMAEAMRLCPQALVVPPRHERYAEVSRSVFAIFERYTPLVEGLSVDEAFLDVTESRSLFGDGETIARAIKRDVKAELGLTASAGVAPSKFVAKVASDLRKPDGLVVVPDGGVAAFLAPLPIERMWGVGPKTAPRLRALGLNTLGDLASADPRALDSMLGSWGRHVHDLARGIDARDVEPDRAAKSVGHEETYEEDLVTAAAIERTLLRHASRVAQRLLEASLAGNVVVVKLKYADFTLRTRRISLPEPVSDTTSIFTAARGLLREFDPGPVRLTGVSLSGLVDTASDGGGAQRKLFEDEQDVRREQFQRVEEVVRAIGQRFGEGVTRAALLDQDEKLARGRKTR</sequence>
<feature type="binding site" evidence="4">
    <location>
        <position position="94"/>
    </location>
    <ligand>
        <name>Mg(2+)</name>
        <dbReference type="ChEBI" id="CHEBI:18420"/>
    </ligand>
</feature>
<comment type="subunit">
    <text evidence="4">Monomer.</text>
</comment>
<evidence type="ECO:0000256" key="3">
    <source>
        <dbReference type="ARBA" id="ARBA00022932"/>
    </source>
</evidence>
<keyword evidence="4" id="KW-0234">DNA repair</keyword>
<dbReference type="CDD" id="cd03586">
    <property type="entry name" value="PolY_Pol_IV_kappa"/>
    <property type="match status" value="1"/>
</dbReference>
<keyword evidence="2 4" id="KW-0515">Mutator protein</keyword>
<feature type="domain" description="UmuC" evidence="5">
    <location>
        <begin position="1"/>
        <end position="176"/>
    </location>
</feature>
<gene>
    <name evidence="4 6" type="primary">dinB</name>
    <name evidence="6" type="ORF">LVJ94_44320</name>
</gene>
<name>A0ABZ2KZ19_9BACT</name>
<proteinExistence type="inferred from homology"/>
<dbReference type="SUPFAM" id="SSF56672">
    <property type="entry name" value="DNA/RNA polymerases"/>
    <property type="match status" value="1"/>
</dbReference>
<comment type="caution">
    <text evidence="4">Lacks conserved residue(s) required for the propagation of feature annotation.</text>
</comment>
<dbReference type="PANTHER" id="PTHR11076:SF33">
    <property type="entry name" value="DNA POLYMERASE KAPPA"/>
    <property type="match status" value="1"/>
</dbReference>
<dbReference type="InterPro" id="IPR043502">
    <property type="entry name" value="DNA/RNA_pol_sf"/>
</dbReference>
<comment type="function">
    <text evidence="4">Poorly processive, error-prone DNA polymerase involved in untargeted mutagenesis. Copies undamaged DNA at stalled replication forks, which arise in vivo from mismatched or misaligned primer ends. These misaligned primers can be extended by PolIV. Exhibits no 3'-5' exonuclease (proofreading) activity. May be involved in translesional synthesis, in conjunction with the beta clamp from PolIII.</text>
</comment>
<comment type="subcellular location">
    <subcellularLocation>
        <location evidence="4">Cytoplasm</location>
    </subcellularLocation>
</comment>
<dbReference type="Pfam" id="PF11799">
    <property type="entry name" value="IMS_C"/>
    <property type="match status" value="1"/>
</dbReference>
<comment type="similarity">
    <text evidence="1 4">Belongs to the DNA polymerase type-Y family.</text>
</comment>
<evidence type="ECO:0000259" key="5">
    <source>
        <dbReference type="PROSITE" id="PS50173"/>
    </source>
</evidence>
<dbReference type="Proteomes" id="UP001374803">
    <property type="component" value="Chromosome"/>
</dbReference>
<keyword evidence="4" id="KW-0460">Magnesium</keyword>
<dbReference type="InterPro" id="IPR001126">
    <property type="entry name" value="UmuC"/>
</dbReference>
<dbReference type="InterPro" id="IPR050116">
    <property type="entry name" value="DNA_polymerase-Y"/>
</dbReference>
<dbReference type="HAMAP" id="MF_01113">
    <property type="entry name" value="DNApol_IV"/>
    <property type="match status" value="1"/>
</dbReference>
<dbReference type="Gene3D" id="3.30.1490.100">
    <property type="entry name" value="DNA polymerase, Y-family, little finger domain"/>
    <property type="match status" value="1"/>
</dbReference>
<protein>
    <recommendedName>
        <fullName evidence="4">DNA polymerase IV</fullName>
        <shortName evidence="4">Pol IV</shortName>
        <ecNumber evidence="4">2.7.7.7</ecNumber>
    </recommendedName>
</protein>